<keyword evidence="4" id="KW-1185">Reference proteome</keyword>
<evidence type="ECO:0000256" key="2">
    <source>
        <dbReference type="SAM" id="MobiDB-lite"/>
    </source>
</evidence>
<evidence type="ECO:0000256" key="1">
    <source>
        <dbReference type="ARBA" id="ARBA00038158"/>
    </source>
</evidence>
<dbReference type="AlphaFoldDB" id="A0AAJ0M2G8"/>
<gene>
    <name evidence="3" type="ORF">B0T15DRAFT_394907</name>
</gene>
<reference evidence="3" key="2">
    <citation type="submission" date="2023-06" db="EMBL/GenBank/DDBJ databases">
        <authorList>
            <consortium name="Lawrence Berkeley National Laboratory"/>
            <person name="Mondo S.J."/>
            <person name="Hensen N."/>
            <person name="Bonometti L."/>
            <person name="Westerberg I."/>
            <person name="Brannstrom I.O."/>
            <person name="Guillou S."/>
            <person name="Cros-Aarteil S."/>
            <person name="Calhoun S."/>
            <person name="Haridas S."/>
            <person name="Kuo A."/>
            <person name="Pangilinan J."/>
            <person name="Riley R."/>
            <person name="Labutti K."/>
            <person name="Andreopoulos B."/>
            <person name="Lipzen A."/>
            <person name="Chen C."/>
            <person name="Yanf M."/>
            <person name="Daum C."/>
            <person name="Ng V."/>
            <person name="Clum A."/>
            <person name="Steindorff A."/>
            <person name="Ohm R."/>
            <person name="Martin F."/>
            <person name="Silar P."/>
            <person name="Natvig D."/>
            <person name="Lalanne C."/>
            <person name="Gautier V."/>
            <person name="Ament-Velasquez S.L."/>
            <person name="Kruys A."/>
            <person name="Hutchinson M.I."/>
            <person name="Powell A.J."/>
            <person name="Barry K."/>
            <person name="Miller A.N."/>
            <person name="Grigoriev I.V."/>
            <person name="Debuchy R."/>
            <person name="Gladieux P."/>
            <person name="Thoren M.H."/>
            <person name="Johannesson H."/>
        </authorList>
    </citation>
    <scope>NUCLEOTIDE SEQUENCE</scope>
    <source>
        <strain evidence="3">CBS 333.67</strain>
    </source>
</reference>
<keyword evidence="3" id="KW-0489">Methyltransferase</keyword>
<dbReference type="PANTHER" id="PTHR43591">
    <property type="entry name" value="METHYLTRANSFERASE"/>
    <property type="match status" value="1"/>
</dbReference>
<name>A0AAJ0M2G8_9PEZI</name>
<dbReference type="Pfam" id="PF13489">
    <property type="entry name" value="Methyltransf_23"/>
    <property type="match status" value="1"/>
</dbReference>
<comment type="caution">
    <text evidence="3">The sequence shown here is derived from an EMBL/GenBank/DDBJ whole genome shotgun (WGS) entry which is preliminary data.</text>
</comment>
<reference evidence="3" key="1">
    <citation type="journal article" date="2023" name="Mol. Phylogenet. Evol.">
        <title>Genome-scale phylogeny and comparative genomics of the fungal order Sordariales.</title>
        <authorList>
            <person name="Hensen N."/>
            <person name="Bonometti L."/>
            <person name="Westerberg I."/>
            <person name="Brannstrom I.O."/>
            <person name="Guillou S."/>
            <person name="Cros-Aarteil S."/>
            <person name="Calhoun S."/>
            <person name="Haridas S."/>
            <person name="Kuo A."/>
            <person name="Mondo S."/>
            <person name="Pangilinan J."/>
            <person name="Riley R."/>
            <person name="LaButti K."/>
            <person name="Andreopoulos B."/>
            <person name="Lipzen A."/>
            <person name="Chen C."/>
            <person name="Yan M."/>
            <person name="Daum C."/>
            <person name="Ng V."/>
            <person name="Clum A."/>
            <person name="Steindorff A."/>
            <person name="Ohm R.A."/>
            <person name="Martin F."/>
            <person name="Silar P."/>
            <person name="Natvig D.O."/>
            <person name="Lalanne C."/>
            <person name="Gautier V."/>
            <person name="Ament-Velasquez S.L."/>
            <person name="Kruys A."/>
            <person name="Hutchinson M.I."/>
            <person name="Powell A.J."/>
            <person name="Barry K."/>
            <person name="Miller A.N."/>
            <person name="Grigoriev I.V."/>
            <person name="Debuchy R."/>
            <person name="Gladieux P."/>
            <person name="Hiltunen Thoren M."/>
            <person name="Johannesson H."/>
        </authorList>
    </citation>
    <scope>NUCLEOTIDE SEQUENCE</scope>
    <source>
        <strain evidence="3">CBS 333.67</strain>
    </source>
</reference>
<dbReference type="Gene3D" id="3.40.50.150">
    <property type="entry name" value="Vaccinia Virus protein VP39"/>
    <property type="match status" value="1"/>
</dbReference>
<dbReference type="EMBL" id="JAUDZG010000003">
    <property type="protein sequence ID" value="KAK3306572.1"/>
    <property type="molecule type" value="Genomic_DNA"/>
</dbReference>
<dbReference type="GeneID" id="87883582"/>
<dbReference type="RefSeq" id="XP_062722352.1">
    <property type="nucleotide sequence ID" value="XM_062864753.1"/>
</dbReference>
<evidence type="ECO:0000313" key="4">
    <source>
        <dbReference type="Proteomes" id="UP001273166"/>
    </source>
</evidence>
<dbReference type="PANTHER" id="PTHR43591:SF106">
    <property type="entry name" value="S-ADENOSYL-L-METHIONINE-DEPENDENT METHYLTRANSFERASE"/>
    <property type="match status" value="1"/>
</dbReference>
<proteinExistence type="inferred from homology"/>
<protein>
    <submittedName>
        <fullName evidence="3">S-adenosyl-L-methionine-dependent methyltransferase</fullName>
    </submittedName>
</protein>
<feature type="region of interest" description="Disordered" evidence="2">
    <location>
        <begin position="1"/>
        <end position="37"/>
    </location>
</feature>
<dbReference type="SUPFAM" id="SSF53335">
    <property type="entry name" value="S-adenosyl-L-methionine-dependent methyltransferases"/>
    <property type="match status" value="1"/>
</dbReference>
<dbReference type="CDD" id="cd02440">
    <property type="entry name" value="AdoMet_MTases"/>
    <property type="match status" value="1"/>
</dbReference>
<keyword evidence="3" id="KW-0808">Transferase</keyword>
<accession>A0AAJ0M2G8</accession>
<evidence type="ECO:0000313" key="3">
    <source>
        <dbReference type="EMBL" id="KAK3306572.1"/>
    </source>
</evidence>
<dbReference type="GO" id="GO:0008168">
    <property type="term" value="F:methyltransferase activity"/>
    <property type="evidence" value="ECO:0007669"/>
    <property type="project" value="UniProtKB-KW"/>
</dbReference>
<organism evidence="3 4">
    <name type="scientific">Chaetomium strumarium</name>
    <dbReference type="NCBI Taxonomy" id="1170767"/>
    <lineage>
        <taxon>Eukaryota</taxon>
        <taxon>Fungi</taxon>
        <taxon>Dikarya</taxon>
        <taxon>Ascomycota</taxon>
        <taxon>Pezizomycotina</taxon>
        <taxon>Sordariomycetes</taxon>
        <taxon>Sordariomycetidae</taxon>
        <taxon>Sordariales</taxon>
        <taxon>Chaetomiaceae</taxon>
        <taxon>Chaetomium</taxon>
    </lineage>
</organism>
<dbReference type="InterPro" id="IPR029063">
    <property type="entry name" value="SAM-dependent_MTases_sf"/>
</dbReference>
<dbReference type="Proteomes" id="UP001273166">
    <property type="component" value="Unassembled WGS sequence"/>
</dbReference>
<feature type="compositionally biased region" description="Acidic residues" evidence="2">
    <location>
        <begin position="1"/>
        <end position="16"/>
    </location>
</feature>
<comment type="similarity">
    <text evidence="1">Belongs to the methyltransferase superfamily. LaeA methyltransferase family.</text>
</comment>
<sequence length="335" mass="38337">MEESGIIEPLPDEELSEAGREVTSDYDPSDEETTFGSLTSSVSGHVWEYGRRYHAFRYGRYPIPNDEEEYKREALRHAMLKDLLSGKLYLAPLGDSPHKIIDLGTGFGEWAIEVGEAFPSAKVTGVDLSPIQPHWIPPNVEFIVDDIEDEWVHANDYDFAHFRFVNSLLRDNTAMFRKVFQVRIRNLKPGGWVEVQDICPQVLSDDDTIPTDYPINKFYDMVIPVLQDKYGFQIRVLENLPNLLESLGFVNVQRKVFHMPLGEWARDAHLRLLGGYFKEIMMDFFGAMAARPLVEAGYEREEIAELLSNTTAAASNRRIHAYMPVHFVWAQKPPA</sequence>
<dbReference type="GO" id="GO:0032259">
    <property type="term" value="P:methylation"/>
    <property type="evidence" value="ECO:0007669"/>
    <property type="project" value="UniProtKB-KW"/>
</dbReference>